<organism evidence="2">
    <name type="scientific">Eucalyptus grandis</name>
    <name type="common">Flooded gum</name>
    <dbReference type="NCBI Taxonomy" id="71139"/>
    <lineage>
        <taxon>Eukaryota</taxon>
        <taxon>Viridiplantae</taxon>
        <taxon>Streptophyta</taxon>
        <taxon>Embryophyta</taxon>
        <taxon>Tracheophyta</taxon>
        <taxon>Spermatophyta</taxon>
        <taxon>Magnoliopsida</taxon>
        <taxon>eudicotyledons</taxon>
        <taxon>Gunneridae</taxon>
        <taxon>Pentapetalae</taxon>
        <taxon>rosids</taxon>
        <taxon>malvids</taxon>
        <taxon>Myrtales</taxon>
        <taxon>Myrtaceae</taxon>
        <taxon>Myrtoideae</taxon>
        <taxon>Eucalypteae</taxon>
        <taxon>Eucalyptus</taxon>
    </lineage>
</organism>
<evidence type="ECO:0000313" key="2">
    <source>
        <dbReference type="EMBL" id="KCW83299.1"/>
    </source>
</evidence>
<feature type="region of interest" description="Disordered" evidence="1">
    <location>
        <begin position="83"/>
        <end position="117"/>
    </location>
</feature>
<dbReference type="Gramene" id="KCW83299">
    <property type="protein sequence ID" value="KCW83299"/>
    <property type="gene ID" value="EUGRSUZ_B00231"/>
</dbReference>
<evidence type="ECO:0000256" key="1">
    <source>
        <dbReference type="SAM" id="MobiDB-lite"/>
    </source>
</evidence>
<dbReference type="OrthoDB" id="1723873at2759"/>
<dbReference type="AlphaFoldDB" id="A0A059CYJ3"/>
<reference evidence="2" key="1">
    <citation type="submission" date="2013-07" db="EMBL/GenBank/DDBJ databases">
        <title>The genome of Eucalyptus grandis.</title>
        <authorList>
            <person name="Schmutz J."/>
            <person name="Hayes R."/>
            <person name="Myburg A."/>
            <person name="Tuskan G."/>
            <person name="Grattapaglia D."/>
            <person name="Rokhsar D.S."/>
        </authorList>
    </citation>
    <scope>NUCLEOTIDE SEQUENCE</scope>
    <source>
        <tissue evidence="2">Leaf extractions</tissue>
    </source>
</reference>
<proteinExistence type="predicted"/>
<accession>A0A059CYJ3</accession>
<dbReference type="InParanoid" id="A0A059CYJ3"/>
<protein>
    <submittedName>
        <fullName evidence="2">Uncharacterized protein</fullName>
    </submittedName>
</protein>
<name>A0A059CYJ3_EUCGR</name>
<gene>
    <name evidence="2" type="ORF">EUGRSUZ_B00231</name>
</gene>
<dbReference type="EMBL" id="KK198754">
    <property type="protein sequence ID" value="KCW83299.1"/>
    <property type="molecule type" value="Genomic_DNA"/>
</dbReference>
<sequence>MMKKKSIKRKWAAIAMVTYLLFMVDLLPSLTSASFLPAQHVLDALGGSKEGKTGSPRKALGGGFKLKGAIGLDSYVDFGKKKNRKAVESRSLRESPIVSLPSPQADVPRHHPSPRLI</sequence>